<reference evidence="3" key="1">
    <citation type="journal article" date="2020" name="bioRxiv">
        <title>Hybrid origin of Populus tomentosa Carr. identified through genome sequencing and phylogenomic analysis.</title>
        <authorList>
            <person name="An X."/>
            <person name="Gao K."/>
            <person name="Chen Z."/>
            <person name="Li J."/>
            <person name="Yang X."/>
            <person name="Yang X."/>
            <person name="Zhou J."/>
            <person name="Guo T."/>
            <person name="Zhao T."/>
            <person name="Huang S."/>
            <person name="Miao D."/>
            <person name="Khan W.U."/>
            <person name="Rao P."/>
            <person name="Ye M."/>
            <person name="Lei B."/>
            <person name="Liao W."/>
            <person name="Wang J."/>
            <person name="Ji L."/>
            <person name="Li Y."/>
            <person name="Guo B."/>
            <person name="Mustafa N.S."/>
            <person name="Li S."/>
            <person name="Yun Q."/>
            <person name="Keller S.R."/>
            <person name="Mao J."/>
            <person name="Zhang R."/>
            <person name="Strauss S.H."/>
        </authorList>
    </citation>
    <scope>NUCLEOTIDE SEQUENCE</scope>
    <source>
        <strain evidence="3">GM15</strain>
        <tissue evidence="3">Leaf</tissue>
    </source>
</reference>
<dbReference type="Proteomes" id="UP000886885">
    <property type="component" value="Chromosome 11A"/>
</dbReference>
<evidence type="ECO:0000256" key="1">
    <source>
        <dbReference type="ARBA" id="ARBA00023186"/>
    </source>
</evidence>
<feature type="region of interest" description="Disordered" evidence="2">
    <location>
        <begin position="27"/>
        <end position="48"/>
    </location>
</feature>
<sequence>MHASLSFYVKFVTLMCLGNPQKRAVYDQSGEEGLKDQVPPPAAGGAGASFFSAADGPTSFSRGMRGTRFPGGMFVDEIFVSYGESGGSVHQSAPRKSAPIENKLHCSLEELYKGASKRMKISRETFDASGLKKGAEITFPEKENEQKHVIPADLVFVIDQISHGTLRSMSECDAPTLRSLVIYGVSF</sequence>
<dbReference type="PANTHER" id="PTHR24078">
    <property type="entry name" value="DNAJ HOMOLOG SUBFAMILY C MEMBER"/>
    <property type="match status" value="1"/>
</dbReference>
<accession>A0A8X7YRP1</accession>
<protein>
    <submittedName>
        <fullName evidence="3">Uncharacterized protein</fullName>
    </submittedName>
</protein>
<dbReference type="GO" id="GO:0051082">
    <property type="term" value="F:unfolded protein binding"/>
    <property type="evidence" value="ECO:0007669"/>
    <property type="project" value="TreeGrafter"/>
</dbReference>
<keyword evidence="1" id="KW-0143">Chaperone</keyword>
<dbReference type="PANTHER" id="PTHR24078:SF577">
    <property type="entry name" value="OS05G0562300 PROTEIN"/>
    <property type="match status" value="1"/>
</dbReference>
<evidence type="ECO:0000313" key="4">
    <source>
        <dbReference type="Proteomes" id="UP000886885"/>
    </source>
</evidence>
<dbReference type="AlphaFoldDB" id="A0A8X7YRP1"/>
<dbReference type="GO" id="GO:0051087">
    <property type="term" value="F:protein-folding chaperone binding"/>
    <property type="evidence" value="ECO:0007669"/>
    <property type="project" value="TreeGrafter"/>
</dbReference>
<keyword evidence="4" id="KW-1185">Reference proteome</keyword>
<dbReference type="InterPro" id="IPR051339">
    <property type="entry name" value="DnaJ_subfamily_B"/>
</dbReference>
<comment type="caution">
    <text evidence="3">The sequence shown here is derived from an EMBL/GenBank/DDBJ whole genome shotgun (WGS) entry which is preliminary data.</text>
</comment>
<gene>
    <name evidence="3" type="ORF">POTOM_039314</name>
</gene>
<dbReference type="GO" id="GO:0005829">
    <property type="term" value="C:cytosol"/>
    <property type="evidence" value="ECO:0007669"/>
    <property type="project" value="TreeGrafter"/>
</dbReference>
<proteinExistence type="predicted"/>
<dbReference type="EMBL" id="JAAWWB010000021">
    <property type="protein sequence ID" value="KAG6755906.1"/>
    <property type="molecule type" value="Genomic_DNA"/>
</dbReference>
<name>A0A8X7YRP1_POPTO</name>
<evidence type="ECO:0000256" key="2">
    <source>
        <dbReference type="SAM" id="MobiDB-lite"/>
    </source>
</evidence>
<dbReference type="OrthoDB" id="786949at2759"/>
<evidence type="ECO:0000313" key="3">
    <source>
        <dbReference type="EMBL" id="KAG6755906.1"/>
    </source>
</evidence>
<organism evidence="3 4">
    <name type="scientific">Populus tomentosa</name>
    <name type="common">Chinese white poplar</name>
    <dbReference type="NCBI Taxonomy" id="118781"/>
    <lineage>
        <taxon>Eukaryota</taxon>
        <taxon>Viridiplantae</taxon>
        <taxon>Streptophyta</taxon>
        <taxon>Embryophyta</taxon>
        <taxon>Tracheophyta</taxon>
        <taxon>Spermatophyta</taxon>
        <taxon>Magnoliopsida</taxon>
        <taxon>eudicotyledons</taxon>
        <taxon>Gunneridae</taxon>
        <taxon>Pentapetalae</taxon>
        <taxon>rosids</taxon>
        <taxon>fabids</taxon>
        <taxon>Malpighiales</taxon>
        <taxon>Salicaceae</taxon>
        <taxon>Saliceae</taxon>
        <taxon>Populus</taxon>
    </lineage>
</organism>